<protein>
    <submittedName>
        <fullName evidence="1">ATP-binding protein</fullName>
    </submittedName>
</protein>
<evidence type="ECO:0000313" key="1">
    <source>
        <dbReference type="EMBL" id="HGE65545.1"/>
    </source>
</evidence>
<keyword evidence="1" id="KW-0067">ATP-binding</keyword>
<dbReference type="EMBL" id="DTPI01000003">
    <property type="protein sequence ID" value="HGE65545.1"/>
    <property type="molecule type" value="Genomic_DNA"/>
</dbReference>
<proteinExistence type="predicted"/>
<comment type="caution">
    <text evidence="1">The sequence shown here is derived from an EMBL/GenBank/DDBJ whole genome shotgun (WGS) entry which is preliminary data.</text>
</comment>
<keyword evidence="1" id="KW-0547">Nucleotide-binding</keyword>
<accession>A0A7C3YNW1</accession>
<reference evidence="1" key="1">
    <citation type="journal article" date="2020" name="mSystems">
        <title>Genome- and Community-Level Interaction Insights into Carbon Utilization and Element Cycling Functions of Hydrothermarchaeota in Hydrothermal Sediment.</title>
        <authorList>
            <person name="Zhou Z."/>
            <person name="Liu Y."/>
            <person name="Xu W."/>
            <person name="Pan J."/>
            <person name="Luo Z.H."/>
            <person name="Li M."/>
        </authorList>
    </citation>
    <scope>NUCLEOTIDE SEQUENCE [LARGE SCALE GENOMIC DNA]</scope>
    <source>
        <strain evidence="1">SpSt-97</strain>
    </source>
</reference>
<dbReference type="GO" id="GO:0005524">
    <property type="term" value="F:ATP binding"/>
    <property type="evidence" value="ECO:0007669"/>
    <property type="project" value="UniProtKB-KW"/>
</dbReference>
<organism evidence="1">
    <name type="scientific">Geoglobus ahangari</name>
    <dbReference type="NCBI Taxonomy" id="113653"/>
    <lineage>
        <taxon>Archaea</taxon>
        <taxon>Methanobacteriati</taxon>
        <taxon>Methanobacteriota</taxon>
        <taxon>Archaeoglobi</taxon>
        <taxon>Archaeoglobales</taxon>
        <taxon>Archaeoglobaceae</taxon>
        <taxon>Geoglobus</taxon>
    </lineage>
</organism>
<gene>
    <name evidence="1" type="ORF">ENX77_00150</name>
</gene>
<dbReference type="InterPro" id="IPR007555">
    <property type="entry name" value="DUF499"/>
</dbReference>
<dbReference type="AlphaFoldDB" id="A0A7C3YNW1"/>
<name>A0A7C3YNW1_9EURY</name>
<dbReference type="Pfam" id="PF04465">
    <property type="entry name" value="DUF499"/>
    <property type="match status" value="1"/>
</dbReference>
<sequence length="979" mass="111983">MPEIIPVWHSSACIPREEVITGKLTDAELALRLSTIVKGEAKPPYNTPESFLKATHLTKNMKIILENVFGRLSGTKKDVNPIIVLDVGFGGGKTHTMATLYYVAKYGHNKEISRLVGDITVPKNIKIVAIGGEDYTEEGILRDGRQIKTIWGDFFWQLGKYEKYVTKDLEAIIPSIDEIKEAIKDSPTLILLDELPTYLKVVSTKKNMLDKTVQWIQRLVIAVSEVENAVLVVAIAEDVYKQEAEKAKTAIIEKVKEAMADARAHIARKETVYVPIIEEDVVHILKKRLFDSINPSVAKQVAQAYHELYKSLPVIEELKTSQYRDLIEEYYPFHPHLIKVLYERLATLDRFQRTRGALRLLSRTIRRIWGQKEPDATLIHPFHIDLADNDILTDLTTHIGEEKLRNAVEADIWKGDGTATAEQLDEQAKENWGAPLVRRACNTIYLYSLATGKEGDRGIRSDVLISLLVTPVRREHFMKIRDIVLDYLSDQFHYIDKQGERYVFVREPTPIRVIDLLARDITEEEVLKIIKEKLMNELFKRTRESPTWINIEFFPLTPSKLQDDIPLIQVAILNPDIHAIKDKEIPDNVKQFIEYSDDHQQRPRKYTNSTFLLVASEDMLDPVRLVARKIQAARMVKEDPMRYQIPKDRKADIEEYLARQEKLLYDHIRAAFMNIIYCHKDGIRMYQIRDGSGYGSSASGYEMLKHILINVIDRVAEQIDPEYIQNYVWPADATSVTTQDLYEWFFRKPGVKIPADKEVYIKSITDGIRQGIWALEINGKIYDKDNPPRVIAIDNKTELLTLEEAEIRKGKQLPLPPPPPPGEVGGVEEGKVWFISLGDSKAETLASDLERKKKTERFTSVYSAAIKTSLPDASLIQELRNVITRYMPERNLKIKLKGTLSRSKAPSYMVTFEVDKEASQGEEGKSLLENLWRLKGAESVELALELEWSQPTTPEQLISIIRTLKSDLLISLQANVGRQ</sequence>